<proteinExistence type="predicted"/>
<gene>
    <name evidence="2" type="ORF">E2562_024000</name>
</gene>
<protein>
    <submittedName>
        <fullName evidence="2">Uncharacterized protein</fullName>
    </submittedName>
</protein>
<dbReference type="EMBL" id="SPHZ02000004">
    <property type="protein sequence ID" value="KAF0922048.1"/>
    <property type="molecule type" value="Genomic_DNA"/>
</dbReference>
<evidence type="ECO:0000313" key="2">
    <source>
        <dbReference type="EMBL" id="KAF0922048.1"/>
    </source>
</evidence>
<sequence length="60" mass="6567">MAFGQETIEQLYRELAGGRHLSAKLQALLEGTLDSRSKKEAEMQRQQTGGSDQADAGDED</sequence>
<feature type="compositionally biased region" description="Basic and acidic residues" evidence="1">
    <location>
        <begin position="33"/>
        <end position="43"/>
    </location>
</feature>
<evidence type="ECO:0000256" key="1">
    <source>
        <dbReference type="SAM" id="MobiDB-lite"/>
    </source>
</evidence>
<keyword evidence="3" id="KW-1185">Reference proteome</keyword>
<feature type="region of interest" description="Disordered" evidence="1">
    <location>
        <begin position="33"/>
        <end position="60"/>
    </location>
</feature>
<reference evidence="2 3" key="1">
    <citation type="submission" date="2019-11" db="EMBL/GenBank/DDBJ databases">
        <title>Whole genome sequence of Oryza granulata.</title>
        <authorList>
            <person name="Li W."/>
        </authorList>
    </citation>
    <scope>NUCLEOTIDE SEQUENCE [LARGE SCALE GENOMIC DNA]</scope>
    <source>
        <strain evidence="3">cv. Menghai</strain>
        <tissue evidence="2">Leaf</tissue>
    </source>
</reference>
<dbReference type="Proteomes" id="UP000479710">
    <property type="component" value="Unassembled WGS sequence"/>
</dbReference>
<dbReference type="AlphaFoldDB" id="A0A6G1EB79"/>
<name>A0A6G1EB79_9ORYZ</name>
<accession>A0A6G1EB79</accession>
<evidence type="ECO:0000313" key="3">
    <source>
        <dbReference type="Proteomes" id="UP000479710"/>
    </source>
</evidence>
<dbReference type="OrthoDB" id="648354at2759"/>
<comment type="caution">
    <text evidence="2">The sequence shown here is derived from an EMBL/GenBank/DDBJ whole genome shotgun (WGS) entry which is preliminary data.</text>
</comment>
<organism evidence="2 3">
    <name type="scientific">Oryza meyeriana var. granulata</name>
    <dbReference type="NCBI Taxonomy" id="110450"/>
    <lineage>
        <taxon>Eukaryota</taxon>
        <taxon>Viridiplantae</taxon>
        <taxon>Streptophyta</taxon>
        <taxon>Embryophyta</taxon>
        <taxon>Tracheophyta</taxon>
        <taxon>Spermatophyta</taxon>
        <taxon>Magnoliopsida</taxon>
        <taxon>Liliopsida</taxon>
        <taxon>Poales</taxon>
        <taxon>Poaceae</taxon>
        <taxon>BOP clade</taxon>
        <taxon>Oryzoideae</taxon>
        <taxon>Oryzeae</taxon>
        <taxon>Oryzinae</taxon>
        <taxon>Oryza</taxon>
        <taxon>Oryza meyeriana</taxon>
    </lineage>
</organism>